<keyword evidence="1" id="KW-0472">Membrane</keyword>
<evidence type="ECO:0000313" key="2">
    <source>
        <dbReference type="EMBL" id="MBB5189618.1"/>
    </source>
</evidence>
<evidence type="ECO:0000256" key="1">
    <source>
        <dbReference type="SAM" id="Phobius"/>
    </source>
</evidence>
<gene>
    <name evidence="2" type="ORF">HNQ50_000328</name>
</gene>
<keyword evidence="3" id="KW-1185">Reference proteome</keyword>
<feature type="transmembrane region" description="Helical" evidence="1">
    <location>
        <begin position="307"/>
        <end position="326"/>
    </location>
</feature>
<dbReference type="EMBL" id="JACHHN010000001">
    <property type="protein sequence ID" value="MBB5189618.1"/>
    <property type="molecule type" value="Genomic_DNA"/>
</dbReference>
<dbReference type="AlphaFoldDB" id="A0A840RAQ5"/>
<reference evidence="2 3" key="1">
    <citation type="submission" date="2020-08" db="EMBL/GenBank/DDBJ databases">
        <title>Genomic Encyclopedia of Type Strains, Phase IV (KMG-IV): sequencing the most valuable type-strain genomes for metagenomic binning, comparative biology and taxonomic classification.</title>
        <authorList>
            <person name="Goeker M."/>
        </authorList>
    </citation>
    <scope>NUCLEOTIDE SEQUENCE [LARGE SCALE GENOMIC DNA]</scope>
    <source>
        <strain evidence="2 3">DSM 18233</strain>
    </source>
</reference>
<feature type="transmembrane region" description="Helical" evidence="1">
    <location>
        <begin position="362"/>
        <end position="382"/>
    </location>
</feature>
<feature type="transmembrane region" description="Helical" evidence="1">
    <location>
        <begin position="147"/>
        <end position="169"/>
    </location>
</feature>
<dbReference type="Pfam" id="PF09852">
    <property type="entry name" value="DUF2079"/>
    <property type="match status" value="1"/>
</dbReference>
<evidence type="ECO:0008006" key="4">
    <source>
        <dbReference type="Google" id="ProtNLM"/>
    </source>
</evidence>
<name>A0A840RAQ5_9NEIS</name>
<keyword evidence="1" id="KW-1133">Transmembrane helix</keyword>
<dbReference type="InterPro" id="IPR018650">
    <property type="entry name" value="STSV1_Orf64"/>
</dbReference>
<sequence length="515" mass="57243">MKVMSKKIVFTKLLIFVFFLISVVVFALGKDAIQFDRMGDAAIFEQVIESAHAGKGGYSAVFAATQNFIDRGYASISYSRLLQEQLIPAPVSPRDMMHFHAYWLMFLISPLLYFFSSSLLLVTVQTVAYGGFVLMSGLLVFRQTQRAIPAVIFGTAVLVSPVVLGGVLGQFYPDRLFLVLGFILCWVVYFGHHSLKVVAVSVFVALLNERAALIGGFVLVIMPLFSTESRLDSRQKHLFIGLGVMLLAYAWLVRKLWINNFYYQHFLPDSFESIKVLLGYPGYVENGITFLVVNAIFLGLACINWRWVILPIIVMAPNLLGNIGGAEKTGWLTHYHSYYFPIVVFFAGIGFSRLIEKREKIWQIFLAGLVFVGIFLISRWQIGVGHLPGPSFLVQPIQMFRSRIEGAPTGYEIRKEAIAMVPAGSFVLAEEGGIALLVNHVRLDRFPVNIDRADYLFLGCNLLAEQPNGSSAPAIGSLVREKGFSTVPLKQLPALGLCLYGRQSSPVSTETVLVK</sequence>
<proteinExistence type="predicted"/>
<feature type="transmembrane region" description="Helical" evidence="1">
    <location>
        <begin position="120"/>
        <end position="141"/>
    </location>
</feature>
<protein>
    <recommendedName>
        <fullName evidence="4">Glycosyltransferase RgtA/B/C/D-like domain-containing protein</fullName>
    </recommendedName>
</protein>
<comment type="caution">
    <text evidence="2">The sequence shown here is derived from an EMBL/GenBank/DDBJ whole genome shotgun (WGS) entry which is preliminary data.</text>
</comment>
<dbReference type="RefSeq" id="WP_184096878.1">
    <property type="nucleotide sequence ID" value="NZ_JACHHN010000001.1"/>
</dbReference>
<feature type="transmembrane region" description="Helical" evidence="1">
    <location>
        <begin position="338"/>
        <end position="355"/>
    </location>
</feature>
<keyword evidence="1" id="KW-0812">Transmembrane</keyword>
<feature type="transmembrane region" description="Helical" evidence="1">
    <location>
        <begin position="97"/>
        <end position="115"/>
    </location>
</feature>
<feature type="transmembrane region" description="Helical" evidence="1">
    <location>
        <begin position="176"/>
        <end position="192"/>
    </location>
</feature>
<organism evidence="2 3">
    <name type="scientific">Silvimonas terrae</name>
    <dbReference type="NCBI Taxonomy" id="300266"/>
    <lineage>
        <taxon>Bacteria</taxon>
        <taxon>Pseudomonadati</taxon>
        <taxon>Pseudomonadota</taxon>
        <taxon>Betaproteobacteria</taxon>
        <taxon>Neisseriales</taxon>
        <taxon>Chitinibacteraceae</taxon>
        <taxon>Silvimonas</taxon>
    </lineage>
</organism>
<feature type="transmembrane region" description="Helical" evidence="1">
    <location>
        <begin position="198"/>
        <end position="225"/>
    </location>
</feature>
<accession>A0A840RAQ5</accession>
<feature type="transmembrane region" description="Helical" evidence="1">
    <location>
        <begin position="237"/>
        <end position="257"/>
    </location>
</feature>
<dbReference type="Proteomes" id="UP000543030">
    <property type="component" value="Unassembled WGS sequence"/>
</dbReference>
<feature type="transmembrane region" description="Helical" evidence="1">
    <location>
        <begin position="277"/>
        <end position="300"/>
    </location>
</feature>
<evidence type="ECO:0000313" key="3">
    <source>
        <dbReference type="Proteomes" id="UP000543030"/>
    </source>
</evidence>